<sequence length="175" mass="18538">MVGADGGERGRTVDDDDEAERTGQDVVREVLAALAPGELPYVASVLEAYRIAPWTLTGVPGGPRDAWAPFVLGFVAETVVALAAGEPAAEPARGRFAALFALWRRRPTDDLAQAPDRPVPAFDEDQLRKVWGAATEATTRHGYPPGDREAFAAAVVAALALGHLPRPRRPPDAGP</sequence>
<dbReference type="EMBL" id="BOMQ01000051">
    <property type="protein sequence ID" value="GIE50573.1"/>
    <property type="molecule type" value="Genomic_DNA"/>
</dbReference>
<protein>
    <submittedName>
        <fullName evidence="2">Uncharacterized protein</fullName>
    </submittedName>
</protein>
<reference evidence="2" key="1">
    <citation type="submission" date="2021-01" db="EMBL/GenBank/DDBJ databases">
        <title>Whole genome shotgun sequence of Actinoplanes nipponensis NBRC 14063.</title>
        <authorList>
            <person name="Komaki H."/>
            <person name="Tamura T."/>
        </authorList>
    </citation>
    <scope>NUCLEOTIDE SEQUENCE</scope>
    <source>
        <strain evidence="2">NBRC 14063</strain>
    </source>
</reference>
<proteinExistence type="predicted"/>
<dbReference type="AlphaFoldDB" id="A0A919JJ33"/>
<comment type="caution">
    <text evidence="2">The sequence shown here is derived from an EMBL/GenBank/DDBJ whole genome shotgun (WGS) entry which is preliminary data.</text>
</comment>
<dbReference type="Proteomes" id="UP000647172">
    <property type="component" value="Unassembled WGS sequence"/>
</dbReference>
<accession>A0A919JJ33</accession>
<name>A0A919JJ33_9ACTN</name>
<keyword evidence="3" id="KW-1185">Reference proteome</keyword>
<evidence type="ECO:0000256" key="1">
    <source>
        <dbReference type="SAM" id="MobiDB-lite"/>
    </source>
</evidence>
<evidence type="ECO:0000313" key="3">
    <source>
        <dbReference type="Proteomes" id="UP000647172"/>
    </source>
</evidence>
<feature type="compositionally biased region" description="Basic and acidic residues" evidence="1">
    <location>
        <begin position="1"/>
        <end position="13"/>
    </location>
</feature>
<gene>
    <name evidence="2" type="ORF">Ani05nite_41070</name>
</gene>
<feature type="region of interest" description="Disordered" evidence="1">
    <location>
        <begin position="1"/>
        <end position="22"/>
    </location>
</feature>
<evidence type="ECO:0000313" key="2">
    <source>
        <dbReference type="EMBL" id="GIE50573.1"/>
    </source>
</evidence>
<organism evidence="2 3">
    <name type="scientific">Actinoplanes nipponensis</name>
    <dbReference type="NCBI Taxonomy" id="135950"/>
    <lineage>
        <taxon>Bacteria</taxon>
        <taxon>Bacillati</taxon>
        <taxon>Actinomycetota</taxon>
        <taxon>Actinomycetes</taxon>
        <taxon>Micromonosporales</taxon>
        <taxon>Micromonosporaceae</taxon>
        <taxon>Actinoplanes</taxon>
    </lineage>
</organism>